<dbReference type="PROSITE" id="PS52053">
    <property type="entry name" value="NEL"/>
    <property type="match status" value="1"/>
</dbReference>
<dbReference type="PANTHER" id="PTHR24373">
    <property type="entry name" value="SLIT RELATED LEUCINE-RICH REPEAT NEURONAL PROTEIN"/>
    <property type="match status" value="1"/>
</dbReference>
<dbReference type="RefSeq" id="WP_080764781.1">
    <property type="nucleotide sequence ID" value="NZ_OZ024668.1"/>
</dbReference>
<protein>
    <recommendedName>
        <fullName evidence="2">RING-type E3 ubiquitin transferase</fullName>
        <ecNumber evidence="2">2.3.2.27</ecNumber>
    </recommendedName>
</protein>
<dbReference type="InterPro" id="IPR001611">
    <property type="entry name" value="Leu-rich_rpt"/>
</dbReference>
<name>A0AAN2L8N6_PSEFL</name>
<evidence type="ECO:0000259" key="6">
    <source>
        <dbReference type="PROSITE" id="PS52053"/>
    </source>
</evidence>
<accession>A0AAN2L8N6</accession>
<dbReference type="InterPro" id="IPR029487">
    <property type="entry name" value="NEL_dom"/>
</dbReference>
<dbReference type="InterPro" id="IPR050328">
    <property type="entry name" value="Dev_Immune_Receptor"/>
</dbReference>
<dbReference type="Gene3D" id="1.20.58.360">
    <property type="entry name" value="Shigella T3SS effector IpaH defines"/>
    <property type="match status" value="1"/>
</dbReference>
<gene>
    <name evidence="7" type="ORF">PS652_03272</name>
</gene>
<dbReference type="PANTHER" id="PTHR24373:SF370">
    <property type="entry name" value="FISH-LIPS, ISOFORM E"/>
    <property type="match status" value="1"/>
</dbReference>
<evidence type="ECO:0000256" key="5">
    <source>
        <dbReference type="PROSITE-ProRule" id="PRU01398"/>
    </source>
</evidence>
<evidence type="ECO:0000256" key="3">
    <source>
        <dbReference type="ARBA" id="ARBA00022729"/>
    </source>
</evidence>
<evidence type="ECO:0000313" key="8">
    <source>
        <dbReference type="Proteomes" id="UP000326595"/>
    </source>
</evidence>
<dbReference type="Pfam" id="PF20178">
    <property type="entry name" value="ToxA_N"/>
    <property type="match status" value="1"/>
</dbReference>
<dbReference type="InterPro" id="IPR046673">
    <property type="entry name" value="ToxA_N"/>
</dbReference>
<dbReference type="GO" id="GO:0016567">
    <property type="term" value="P:protein ubiquitination"/>
    <property type="evidence" value="ECO:0007669"/>
    <property type="project" value="InterPro"/>
</dbReference>
<dbReference type="EMBL" id="OZ024668">
    <property type="protein sequence ID" value="CAK9890428.1"/>
    <property type="molecule type" value="Genomic_DNA"/>
</dbReference>
<comment type="similarity">
    <text evidence="5">Belongs to the LRR-containing bacterial E3 ligase family.</text>
</comment>
<evidence type="ECO:0000256" key="4">
    <source>
        <dbReference type="ARBA" id="ARBA00023026"/>
    </source>
</evidence>
<evidence type="ECO:0000313" key="7">
    <source>
        <dbReference type="EMBL" id="CAK9890428.1"/>
    </source>
</evidence>
<dbReference type="GO" id="GO:0005615">
    <property type="term" value="C:extracellular space"/>
    <property type="evidence" value="ECO:0007669"/>
    <property type="project" value="TreeGrafter"/>
</dbReference>
<dbReference type="Proteomes" id="UP000326595">
    <property type="component" value="Chromosome"/>
</dbReference>
<keyword evidence="5" id="KW-0964">Secreted</keyword>
<dbReference type="Pfam" id="PF13855">
    <property type="entry name" value="LRR_8"/>
    <property type="match status" value="1"/>
</dbReference>
<dbReference type="GO" id="GO:0061630">
    <property type="term" value="F:ubiquitin protein ligase activity"/>
    <property type="evidence" value="ECO:0007669"/>
    <property type="project" value="UniProtKB-EC"/>
</dbReference>
<sequence length="1545" mass="172759">MQDSTANSSSGHADTLSSANFHVQFVRDQIPIWLRIADPAVLAKLAASLRASHTSNLQRSRLLAPLQRLDAFAAPLFSQAVQRRYGCELPQDTVYFLRTTTALQGFTLPSYRALWRRHYQHQSLLQAALHNFDELQAAPGSSLLRESTLRRGNTVWDKVPVESFVDFCRELDLGGQYLRHLRGVFYAADGGRPSSAISNAFAECDRYGLEVDAHLALIKGDISAALHHCVLELASGKSQVSYEGVPFVPKRLKLAGIEITGVTLFEARYNPPSPLAGLVRPWLSLVLHIPGDRIAPLRAYSSWTELEKDLAGRLANSGYQHSFIRRVIRRKWPALVQALRQRLYEGGGAMRVVRAEPDLALDALSLEQGMYDHLLTQRLAQMEDDARFCAVPTAEQDAQARHAVLQKALDIGLDVLGLAAFVLPGVGELLLGVTAAQLMGEVFTGLQDWAQGDVHEAFNCLTHVIEEVAGLAVGAVVVSTASSLVKNSALFKALVRVHRSDGSRRLWRADLAPYARRLDPSQVGEANAQGIYQFGAEQFISIDGHFYAVQQGLRPGEWRIRHPLRDGGWEPVVEHNAQGAWRCDFDSPHRWPDAAYALRRFGPRFSDFNDQEIEAMLNICGLDLGQLRQLHLQRQPVPAALLELCSRARLRSRLEQFEQQLMGAPEHAQEAFSLLALQRLPGWPQWRRLEIVSQLQAESPEVLQLLRSEVDEQGVLASFHGALSDDEQALLNVRQAGEQSAAQAMGKQMSLWLQAHRASFFDRCLAIEQPVGTSPLQLQFPGLAPELVARIEAEASEVERQRMSDDRHVPLRLAEQAAQALREARLDRALEGFFWPQANNADCNVLMLHAVQKDPHWPQGLRLQIEGPATPGVRRLFYRNDRFIVEEHSDDPPEGLLPLALRLAGIVPEQGQQAFSATLGSRVAAQRGVAFEVLGVAERGGWNAPQRWADRRIGYPLSGRGAVRVRLASLEEQLLELYPDFDRAQIDAFFAPYRAAPAQALALLHRLNEELRGLRVTLRRWQEQATSSRVNANRQQVSAVLIAAWQRRLTRIQTSFGIHLGYRLSLHGLYVESLPSLVADFSHVVELELSALGLRDVEPGFLSRFGRVRYLDLSNNALTRFPQVLEGATSLRHLSLRGNAVILDESGAGQLRALWQLETIDLTGNPLGRLPDVGGMAHLRRLQLRATGIFEVPGGLVDRPYLEEVDLRDNRINQLAPGFLDEPRDFLRRIHLDGNPLAPAQRRLLRARQNVLPMFVPALDAGGRFWIIDSVDRQVLERYWLRLQREPEAEALFSLFEHLAAVGQAHNVVPELRVRVQGLLRSMARSGMGRELAALVASSAPQVDAMTLLGRLELRVDAARALSSSLAQASPAALLSYARGSLRLQRLEAFVIQLIDQTAQWAGRRLEVFESYRFALGERLGLAGQALNLGADDIRVGEEQMRTAQAYVESFDDVQLSCVLIRDRYWVQYIRQRHDQAWHELENQFVMRAHRQRLREGGRAPAERERLEQGRQLQQAEDEVALLMQLTRAELGLPFDPGSAPRRGG</sequence>
<comment type="catalytic activity">
    <reaction evidence="1">
        <text>S-ubiquitinyl-[E2 ubiquitin-conjugating enzyme]-L-cysteine + [acceptor protein]-L-lysine = [E2 ubiquitin-conjugating enzyme]-L-cysteine + N(6)-ubiquitinyl-[acceptor protein]-L-lysine.</text>
        <dbReference type="EC" id="2.3.2.27"/>
    </reaction>
</comment>
<keyword evidence="5" id="KW-1035">Host cytoplasm</keyword>
<evidence type="ECO:0000256" key="1">
    <source>
        <dbReference type="ARBA" id="ARBA00000900"/>
    </source>
</evidence>
<dbReference type="GO" id="GO:0031012">
    <property type="term" value="C:extracellular matrix"/>
    <property type="evidence" value="ECO:0007669"/>
    <property type="project" value="TreeGrafter"/>
</dbReference>
<keyword evidence="4" id="KW-0843">Virulence</keyword>
<proteinExistence type="inferred from homology"/>
<dbReference type="EC" id="2.3.2.27" evidence="2"/>
<dbReference type="InterPro" id="IPR032675">
    <property type="entry name" value="LRR_dom_sf"/>
</dbReference>
<reference evidence="7 8" key="1">
    <citation type="submission" date="2024-03" db="EMBL/GenBank/DDBJ databases">
        <authorList>
            <person name="Alaster D. Moffat"/>
            <person name="Govind Chandra"/>
            <person name="Andrew W. Truman"/>
        </authorList>
    </citation>
    <scope>NUCLEOTIDE SEQUENCE [LARGE SCALE GENOMIC DNA]</scope>
    <source>
        <strain evidence="7">PS652</strain>
    </source>
</reference>
<dbReference type="Gene3D" id="3.80.10.10">
    <property type="entry name" value="Ribonuclease Inhibitor"/>
    <property type="match status" value="1"/>
</dbReference>
<evidence type="ECO:0000256" key="2">
    <source>
        <dbReference type="ARBA" id="ARBA00012483"/>
    </source>
</evidence>
<keyword evidence="5" id="KW-0833">Ubl conjugation pathway</keyword>
<keyword evidence="3" id="KW-0732">Signal</keyword>
<dbReference type="Pfam" id="PF14496">
    <property type="entry name" value="NEL"/>
    <property type="match status" value="1"/>
</dbReference>
<dbReference type="SUPFAM" id="SSF52058">
    <property type="entry name" value="L domain-like"/>
    <property type="match status" value="1"/>
</dbReference>
<feature type="domain" description="NEL" evidence="6">
    <location>
        <begin position="1258"/>
        <end position="1545"/>
    </location>
</feature>
<organism evidence="7 8">
    <name type="scientific">Pseudomonas fluorescens</name>
    <dbReference type="NCBI Taxonomy" id="294"/>
    <lineage>
        <taxon>Bacteria</taxon>
        <taxon>Pseudomonadati</taxon>
        <taxon>Pseudomonadota</taxon>
        <taxon>Gammaproteobacteria</taxon>
        <taxon>Pseudomonadales</taxon>
        <taxon>Pseudomonadaceae</taxon>
        <taxon>Pseudomonas</taxon>
    </lineage>
</organism>
<comment type="caution">
    <text evidence="5">Lacks conserved residue(s) required for the propagation of feature annotation.</text>
</comment>